<accession>A0A0B4XLX5</accession>
<keyword evidence="3" id="KW-1185">Reference proteome</keyword>
<reference evidence="2 3" key="1">
    <citation type="journal article" date="2012" name="J. Bacteriol.">
        <title>Genome sequence of an alkane-degrading bacterium, Alcanivorax pacificus type strain W11-5, isolated from deep sea sediment.</title>
        <authorList>
            <person name="Lai Q."/>
            <person name="Shao Z."/>
        </authorList>
    </citation>
    <scope>NUCLEOTIDE SEQUENCE [LARGE SCALE GENOMIC DNA]</scope>
    <source>
        <strain evidence="2 3">W11-5</strain>
    </source>
</reference>
<dbReference type="KEGG" id="apac:S7S_05625"/>
<evidence type="ECO:0000313" key="2">
    <source>
        <dbReference type="EMBL" id="AJD47543.1"/>
    </source>
</evidence>
<protein>
    <submittedName>
        <fullName evidence="2">Addiction module killer protein</fullName>
    </submittedName>
</protein>
<dbReference type="Proteomes" id="UP000006764">
    <property type="component" value="Chromosome"/>
</dbReference>
<dbReference type="OrthoDB" id="9800258at2"/>
<feature type="region of interest" description="Disordered" evidence="1">
    <location>
        <begin position="84"/>
        <end position="103"/>
    </location>
</feature>
<dbReference type="PANTHER" id="PTHR41791:SF1">
    <property type="entry name" value="SSL7039 PROTEIN"/>
    <property type="match status" value="1"/>
</dbReference>
<dbReference type="AlphaFoldDB" id="A0A0B4XLX5"/>
<dbReference type="PANTHER" id="PTHR41791">
    <property type="entry name" value="SSL7039 PROTEIN"/>
    <property type="match status" value="1"/>
</dbReference>
<dbReference type="InterPro" id="IPR014056">
    <property type="entry name" value="TypeIITA-like_toxin_pred"/>
</dbReference>
<evidence type="ECO:0000256" key="1">
    <source>
        <dbReference type="SAM" id="MobiDB-lite"/>
    </source>
</evidence>
<proteinExistence type="predicted"/>
<evidence type="ECO:0000313" key="3">
    <source>
        <dbReference type="Proteomes" id="UP000006764"/>
    </source>
</evidence>
<dbReference type="NCBIfam" id="TIGR02683">
    <property type="entry name" value="upstrm_HI1419"/>
    <property type="match status" value="1"/>
</dbReference>
<name>A0A0B4XLX5_9GAMM</name>
<dbReference type="PIRSF" id="PIRSF028744">
    <property type="entry name" value="Addict_mod_HI1419"/>
    <property type="match status" value="1"/>
</dbReference>
<dbReference type="STRING" id="391936.S7S_05625"/>
<organism evidence="2 3">
    <name type="scientific">Isoalcanivorax pacificus W11-5</name>
    <dbReference type="NCBI Taxonomy" id="391936"/>
    <lineage>
        <taxon>Bacteria</taxon>
        <taxon>Pseudomonadati</taxon>
        <taxon>Pseudomonadota</taxon>
        <taxon>Gammaproteobacteria</taxon>
        <taxon>Oceanospirillales</taxon>
        <taxon>Alcanivoracaceae</taxon>
        <taxon>Isoalcanivorax</taxon>
    </lineage>
</organism>
<dbReference type="HOGENOM" id="CLU_152445_0_1_6"/>
<gene>
    <name evidence="2" type="ORF">S7S_05625</name>
</gene>
<sequence>MFTINDTSVFRGWLNRLKDPVGKAAVLRRIGRAQKGNFGDHKSVGEGVFEMRIPAGPGYRVYYMQTADAVYLLLVGGDKSSQQDDIEKAQQMAAEIREEANDD</sequence>
<dbReference type="EMBL" id="CP004387">
    <property type="protein sequence ID" value="AJD47543.1"/>
    <property type="molecule type" value="Genomic_DNA"/>
</dbReference>